<dbReference type="OrthoDB" id="2324829at2759"/>
<reference evidence="1" key="1">
    <citation type="submission" date="2021-06" db="EMBL/GenBank/DDBJ databases">
        <authorList>
            <person name="Kallberg Y."/>
            <person name="Tangrot J."/>
            <person name="Rosling A."/>
        </authorList>
    </citation>
    <scope>NUCLEOTIDE SEQUENCE</scope>
    <source>
        <strain evidence="1">FL130A</strain>
    </source>
</reference>
<dbReference type="AlphaFoldDB" id="A0A9N9B7V8"/>
<protein>
    <submittedName>
        <fullName evidence="1">5705_t:CDS:1</fullName>
    </submittedName>
</protein>
<gene>
    <name evidence="1" type="ORF">ALEPTO_LOCUS6031</name>
</gene>
<comment type="caution">
    <text evidence="1">The sequence shown here is derived from an EMBL/GenBank/DDBJ whole genome shotgun (WGS) entry which is preliminary data.</text>
</comment>
<organism evidence="1 2">
    <name type="scientific">Ambispora leptoticha</name>
    <dbReference type="NCBI Taxonomy" id="144679"/>
    <lineage>
        <taxon>Eukaryota</taxon>
        <taxon>Fungi</taxon>
        <taxon>Fungi incertae sedis</taxon>
        <taxon>Mucoromycota</taxon>
        <taxon>Glomeromycotina</taxon>
        <taxon>Glomeromycetes</taxon>
        <taxon>Archaeosporales</taxon>
        <taxon>Ambisporaceae</taxon>
        <taxon>Ambispora</taxon>
    </lineage>
</organism>
<dbReference type="Proteomes" id="UP000789508">
    <property type="component" value="Unassembled WGS sequence"/>
</dbReference>
<evidence type="ECO:0000313" key="1">
    <source>
        <dbReference type="EMBL" id="CAG8554279.1"/>
    </source>
</evidence>
<evidence type="ECO:0000313" key="2">
    <source>
        <dbReference type="Proteomes" id="UP000789508"/>
    </source>
</evidence>
<proteinExistence type="predicted"/>
<keyword evidence="2" id="KW-1185">Reference proteome</keyword>
<dbReference type="EMBL" id="CAJVPS010001912">
    <property type="protein sequence ID" value="CAG8554279.1"/>
    <property type="molecule type" value="Genomic_DNA"/>
</dbReference>
<sequence length="250" mass="28727">MSRASSSYVHLSKKFESPDNIFVAVPEIGTRYSLRFGATIATLTNPEIFVDRNHDFLYYCLVAPVQTESDGFWNATRDKKAYFKFSKTLWTNDEIDTNNLPRKGGIGAITLFFYLARRTKIKNAAPFKFTLEKVSITESKEIKESNFLSNLKKDQNHHLHILKSPGIYPNIFIENVDFKDFRPLPSIKKDDAVSDVRLEDDAVFVKNSNSESSSSSLVKYSIKKEEIQKRKDSHVIIDLTGNYHHFDIDE</sequence>
<accession>A0A9N9B7V8</accession>
<name>A0A9N9B7V8_9GLOM</name>